<dbReference type="Proteomes" id="UP000051010">
    <property type="component" value="Unassembled WGS sequence"/>
</dbReference>
<dbReference type="AlphaFoldDB" id="A0A0R1Y9Q6"/>
<dbReference type="PATRIC" id="fig|1423786.4.peg.657"/>
<dbReference type="EMBL" id="AZFZ01000150">
    <property type="protein sequence ID" value="KRM37444.1"/>
    <property type="molecule type" value="Genomic_DNA"/>
</dbReference>
<protein>
    <submittedName>
        <fullName evidence="3">Uncharacterized protein</fullName>
    </submittedName>
</protein>
<evidence type="ECO:0000256" key="1">
    <source>
        <dbReference type="SAM" id="MobiDB-lite"/>
    </source>
</evidence>
<feature type="compositionally biased region" description="Polar residues" evidence="1">
    <location>
        <begin position="113"/>
        <end position="142"/>
    </location>
</feature>
<comment type="caution">
    <text evidence="3">The sequence shown here is derived from an EMBL/GenBank/DDBJ whole genome shotgun (WGS) entry which is preliminary data.</text>
</comment>
<sequence>MKKLLLAALLFGSLIGIADYAIMTTNASSTDHSKSSRLAANNPARQKKFQQMKHEFTGNLKFYDLKHDSVITKDIVVPKSTRLAHWGMRYYKDYVFKKSFHFRNLNQVFEKPSLTNRPTGSAPKISSQVPVNTSQRSHQQGASLPADPMAK</sequence>
<accession>A0A0R1Y9Q6</accession>
<name>A0A0R1Y9Q6_9LACO</name>
<reference evidence="3 4" key="1">
    <citation type="journal article" date="2015" name="Genome Announc.">
        <title>Expanding the biotechnology potential of lactobacilli through comparative genomics of 213 strains and associated genera.</title>
        <authorList>
            <person name="Sun Z."/>
            <person name="Harris H.M."/>
            <person name="McCann A."/>
            <person name="Guo C."/>
            <person name="Argimon S."/>
            <person name="Zhang W."/>
            <person name="Yang X."/>
            <person name="Jeffery I.B."/>
            <person name="Cooney J.C."/>
            <person name="Kagawa T.F."/>
            <person name="Liu W."/>
            <person name="Song Y."/>
            <person name="Salvetti E."/>
            <person name="Wrobel A."/>
            <person name="Rasinkangas P."/>
            <person name="Parkhill J."/>
            <person name="Rea M.C."/>
            <person name="O'Sullivan O."/>
            <person name="Ritari J."/>
            <person name="Douillard F.P."/>
            <person name="Paul Ross R."/>
            <person name="Yang R."/>
            <person name="Briner A.E."/>
            <person name="Felis G.E."/>
            <person name="de Vos W.M."/>
            <person name="Barrangou R."/>
            <person name="Klaenhammer T.R."/>
            <person name="Caufield P.W."/>
            <person name="Cui Y."/>
            <person name="Zhang H."/>
            <person name="O'Toole P.W."/>
        </authorList>
    </citation>
    <scope>NUCLEOTIDE SEQUENCE [LARGE SCALE GENOMIC DNA]</scope>
    <source>
        <strain evidence="3 4">DSM 18390</strain>
    </source>
</reference>
<evidence type="ECO:0000313" key="4">
    <source>
        <dbReference type="Proteomes" id="UP000051010"/>
    </source>
</evidence>
<evidence type="ECO:0000313" key="3">
    <source>
        <dbReference type="EMBL" id="KRM37444.1"/>
    </source>
</evidence>
<feature type="signal peptide" evidence="2">
    <location>
        <begin position="1"/>
        <end position="18"/>
    </location>
</feature>
<feature type="region of interest" description="Disordered" evidence="1">
    <location>
        <begin position="112"/>
        <end position="151"/>
    </location>
</feature>
<gene>
    <name evidence="3" type="ORF">FD47_GL000626</name>
</gene>
<evidence type="ECO:0000256" key="2">
    <source>
        <dbReference type="SAM" id="SignalP"/>
    </source>
</evidence>
<feature type="chain" id="PRO_5039166073" evidence="2">
    <location>
        <begin position="19"/>
        <end position="151"/>
    </location>
</feature>
<organism evidence="3 4">
    <name type="scientific">Lentilactobacillus parafarraginis DSM 18390 = JCM 14109</name>
    <dbReference type="NCBI Taxonomy" id="1423786"/>
    <lineage>
        <taxon>Bacteria</taxon>
        <taxon>Bacillati</taxon>
        <taxon>Bacillota</taxon>
        <taxon>Bacilli</taxon>
        <taxon>Lactobacillales</taxon>
        <taxon>Lactobacillaceae</taxon>
        <taxon>Lentilactobacillus</taxon>
    </lineage>
</organism>
<keyword evidence="2" id="KW-0732">Signal</keyword>
<dbReference type="RefSeq" id="WP_054736734.1">
    <property type="nucleotide sequence ID" value="NZ_AZFZ01000150.1"/>
</dbReference>
<proteinExistence type="predicted"/>